<protein>
    <submittedName>
        <fullName evidence="1">Uncharacterized protein</fullName>
    </submittedName>
</protein>
<dbReference type="EMBL" id="CP038613">
    <property type="protein sequence ID" value="QBY44665.1"/>
    <property type="molecule type" value="Genomic_DNA"/>
</dbReference>
<evidence type="ECO:0000313" key="2">
    <source>
        <dbReference type="Proteomes" id="UP000295134"/>
    </source>
</evidence>
<dbReference type="Proteomes" id="UP000295134">
    <property type="component" value="Chromosome"/>
</dbReference>
<dbReference type="AlphaFoldDB" id="A0A4P7KWN5"/>
<organism evidence="1 2">
    <name type="scientific">Arsenophonus nasoniae</name>
    <name type="common">son-killer infecting Nasonia vitripennis</name>
    <dbReference type="NCBI Taxonomy" id="638"/>
    <lineage>
        <taxon>Bacteria</taxon>
        <taxon>Pseudomonadati</taxon>
        <taxon>Pseudomonadota</taxon>
        <taxon>Gammaproteobacteria</taxon>
        <taxon>Enterobacterales</taxon>
        <taxon>Morganellaceae</taxon>
        <taxon>Arsenophonus</taxon>
    </lineage>
</organism>
<name>A0A4P7KWN5_9GAMM</name>
<gene>
    <name evidence="1" type="ORF">ArsFIN_32510</name>
</gene>
<sequence>MRMLIELATVSMQRTKNANFEALALGVFEHGAGCTAKELVEQVPVIVKKRPK</sequence>
<reference evidence="1 2" key="1">
    <citation type="submission" date="2019-03" db="EMBL/GenBank/DDBJ databases">
        <title>Long-read sequencing reveals hyperdense prophage content in a complex bacterial symbiont genome.</title>
        <authorList>
            <person name="Frost C.L."/>
            <person name="Siozios S."/>
            <person name="Nadal-Jimenez P."/>
            <person name="Brockhurst M.A."/>
            <person name="King K.C."/>
            <person name="Darby A.C."/>
            <person name="Hurst G.D.D."/>
        </authorList>
    </citation>
    <scope>NUCLEOTIDE SEQUENCE [LARGE SCALE GENOMIC DNA]</scope>
    <source>
        <strain evidence="1 2">FIN</strain>
    </source>
</reference>
<evidence type="ECO:0000313" key="1">
    <source>
        <dbReference type="EMBL" id="QBY44665.1"/>
    </source>
</evidence>
<proteinExistence type="predicted"/>
<accession>A0A4P7KWN5</accession>
<dbReference type="KEGG" id="ans:ArsFIN_32510"/>